<dbReference type="InterPro" id="IPR023772">
    <property type="entry name" value="DNA-bd_HTH_TetR-type_CS"/>
</dbReference>
<dbReference type="PANTHER" id="PTHR30055:SF226">
    <property type="entry name" value="HTH-TYPE TRANSCRIPTIONAL REGULATOR PKSA"/>
    <property type="match status" value="1"/>
</dbReference>
<evidence type="ECO:0000313" key="5">
    <source>
        <dbReference type="Proteomes" id="UP000425960"/>
    </source>
</evidence>
<feature type="DNA-binding region" description="H-T-H motif" evidence="2">
    <location>
        <begin position="27"/>
        <end position="46"/>
    </location>
</feature>
<evidence type="ECO:0000313" key="4">
    <source>
        <dbReference type="EMBL" id="BBO79478.1"/>
    </source>
</evidence>
<evidence type="ECO:0000259" key="3">
    <source>
        <dbReference type="PROSITE" id="PS50977"/>
    </source>
</evidence>
<organism evidence="4 5">
    <name type="scientific">Desulfosarcina ovata subsp. sediminis</name>
    <dbReference type="NCBI Taxonomy" id="885957"/>
    <lineage>
        <taxon>Bacteria</taxon>
        <taxon>Pseudomonadati</taxon>
        <taxon>Thermodesulfobacteriota</taxon>
        <taxon>Desulfobacteria</taxon>
        <taxon>Desulfobacterales</taxon>
        <taxon>Desulfosarcinaceae</taxon>
        <taxon>Desulfosarcina</taxon>
    </lineage>
</organism>
<dbReference type="PROSITE" id="PS50977">
    <property type="entry name" value="HTH_TETR_2"/>
    <property type="match status" value="2"/>
</dbReference>
<dbReference type="RefSeq" id="WP_231714032.1">
    <property type="nucleotide sequence ID" value="NZ_AP021876.1"/>
</dbReference>
<dbReference type="InterPro" id="IPR001647">
    <property type="entry name" value="HTH_TetR"/>
</dbReference>
<dbReference type="GO" id="GO:0000976">
    <property type="term" value="F:transcription cis-regulatory region binding"/>
    <property type="evidence" value="ECO:0007669"/>
    <property type="project" value="TreeGrafter"/>
</dbReference>
<dbReference type="GO" id="GO:0003700">
    <property type="term" value="F:DNA-binding transcription factor activity"/>
    <property type="evidence" value="ECO:0007669"/>
    <property type="project" value="TreeGrafter"/>
</dbReference>
<dbReference type="InterPro" id="IPR050109">
    <property type="entry name" value="HTH-type_TetR-like_transc_reg"/>
</dbReference>
<name>A0A5K7ZBC8_9BACT</name>
<proteinExistence type="predicted"/>
<dbReference type="Proteomes" id="UP000425960">
    <property type="component" value="Chromosome"/>
</dbReference>
<accession>A0A5K7ZBC8</accession>
<evidence type="ECO:0000256" key="1">
    <source>
        <dbReference type="ARBA" id="ARBA00023125"/>
    </source>
</evidence>
<dbReference type="EMBL" id="AP021876">
    <property type="protein sequence ID" value="BBO79478.1"/>
    <property type="molecule type" value="Genomic_DNA"/>
</dbReference>
<feature type="domain" description="HTH tetR-type" evidence="3">
    <location>
        <begin position="4"/>
        <end position="64"/>
    </location>
</feature>
<feature type="DNA-binding region" description="H-T-H motif" evidence="2">
    <location>
        <begin position="230"/>
        <end position="249"/>
    </location>
</feature>
<dbReference type="SUPFAM" id="SSF48498">
    <property type="entry name" value="Tetracyclin repressor-like, C-terminal domain"/>
    <property type="match status" value="2"/>
</dbReference>
<feature type="domain" description="HTH tetR-type" evidence="3">
    <location>
        <begin position="207"/>
        <end position="267"/>
    </location>
</feature>
<dbReference type="AlphaFoldDB" id="A0A5K7ZBC8"/>
<dbReference type="InterPro" id="IPR013570">
    <property type="entry name" value="Tscrpt_reg_YsiA_C"/>
</dbReference>
<dbReference type="PROSITE" id="PS01081">
    <property type="entry name" value="HTH_TETR_1"/>
    <property type="match status" value="1"/>
</dbReference>
<dbReference type="InterPro" id="IPR009057">
    <property type="entry name" value="Homeodomain-like_sf"/>
</dbReference>
<sequence>MNKNNKKEAILAVAQAIFTEKGLRDATITEIAKEAGVVDSIIYHYFKNKEDLLYWAFAEQMKLALKELYFHFEGIMGPVSKLGKMVWFHLYMNDFNKGNARIRKNLLLECRSNKEFYNHECRKTLQKYTRVLVDILRLGIEENYFRNDINVLLVRDLIFGFLDEESLACLSAGEISETLPDFEAVMNLILTMIEVRSEAEAPSSGKASKADLVRDAAKAVFAEKGFNKSTTLEIANRAGVAEGTIYEHFKNKQDLLFSIPREKFQVYRHEMEEAYRSDDPLIQLRQIMRSHFLIFLSDIRFLLVYLNDVKLNKQFYITEAYPQYLRYLDPLYEILEQGKQKGLFKQDLNNRIYRNLFVGAFTHMAIRWFIIGNLSPLTVMEEFNQACELLCRAVLISPQKI</sequence>
<gene>
    <name evidence="4" type="ORF">DSCO28_00440</name>
</gene>
<dbReference type="PRINTS" id="PR00455">
    <property type="entry name" value="HTHTETR"/>
</dbReference>
<protein>
    <recommendedName>
        <fullName evidence="3">HTH tetR-type domain-containing protein</fullName>
    </recommendedName>
</protein>
<dbReference type="Pfam" id="PF08359">
    <property type="entry name" value="TetR_C_4"/>
    <property type="match status" value="2"/>
</dbReference>
<dbReference type="SUPFAM" id="SSF46689">
    <property type="entry name" value="Homeodomain-like"/>
    <property type="match status" value="2"/>
</dbReference>
<dbReference type="InterPro" id="IPR036271">
    <property type="entry name" value="Tet_transcr_reg_TetR-rel_C_sf"/>
</dbReference>
<dbReference type="Pfam" id="PF00440">
    <property type="entry name" value="TetR_N"/>
    <property type="match status" value="2"/>
</dbReference>
<evidence type="ECO:0000256" key="2">
    <source>
        <dbReference type="PROSITE-ProRule" id="PRU00335"/>
    </source>
</evidence>
<reference evidence="4 5" key="1">
    <citation type="submission" date="2019-11" db="EMBL/GenBank/DDBJ databases">
        <title>Comparative genomics of hydrocarbon-degrading Desulfosarcina strains.</title>
        <authorList>
            <person name="Watanabe M."/>
            <person name="Kojima H."/>
            <person name="Fukui M."/>
        </authorList>
    </citation>
    <scope>NUCLEOTIDE SEQUENCE [LARGE SCALE GENOMIC DNA]</scope>
    <source>
        <strain evidence="4 5">28bB2T</strain>
    </source>
</reference>
<dbReference type="KEGG" id="dov:DSCO28_00440"/>
<dbReference type="Gene3D" id="1.10.10.60">
    <property type="entry name" value="Homeodomain-like"/>
    <property type="match status" value="2"/>
</dbReference>
<keyword evidence="1 2" id="KW-0238">DNA-binding</keyword>
<dbReference type="Gene3D" id="1.10.357.10">
    <property type="entry name" value="Tetracycline Repressor, domain 2"/>
    <property type="match status" value="2"/>
</dbReference>
<dbReference type="PANTHER" id="PTHR30055">
    <property type="entry name" value="HTH-TYPE TRANSCRIPTIONAL REGULATOR RUTR"/>
    <property type="match status" value="1"/>
</dbReference>